<reference evidence="3" key="1">
    <citation type="submission" date="2018-05" db="EMBL/GenBank/DDBJ databases">
        <authorList>
            <person name="Li X."/>
        </authorList>
    </citation>
    <scope>NUCLEOTIDE SEQUENCE [LARGE SCALE GENOMIC DNA]</scope>
    <source>
        <strain evidence="3">LX32</strain>
    </source>
</reference>
<feature type="domain" description="Bacteriophage T5 Orf172 DNA-binding" evidence="1">
    <location>
        <begin position="7"/>
        <end position="79"/>
    </location>
</feature>
<keyword evidence="3" id="KW-1185">Reference proteome</keyword>
<name>A0A328AAB1_9CAUL</name>
<comment type="caution">
    <text evidence="2">The sequence shown here is derived from an EMBL/GenBank/DDBJ whole genome shotgun (WGS) entry which is preliminary data.</text>
</comment>
<evidence type="ECO:0000313" key="2">
    <source>
        <dbReference type="EMBL" id="RAK51612.1"/>
    </source>
</evidence>
<evidence type="ECO:0000313" key="3">
    <source>
        <dbReference type="Proteomes" id="UP000249254"/>
    </source>
</evidence>
<dbReference type="SMART" id="SM00974">
    <property type="entry name" value="T5orf172"/>
    <property type="match status" value="1"/>
</dbReference>
<gene>
    <name evidence="2" type="ORF">DJ017_17400</name>
</gene>
<organism evidence="2 3">
    <name type="scientific">Phenylobacterium soli</name>
    <dbReference type="NCBI Taxonomy" id="2170551"/>
    <lineage>
        <taxon>Bacteria</taxon>
        <taxon>Pseudomonadati</taxon>
        <taxon>Pseudomonadota</taxon>
        <taxon>Alphaproteobacteria</taxon>
        <taxon>Caulobacterales</taxon>
        <taxon>Caulobacteraceae</taxon>
        <taxon>Phenylobacterium</taxon>
    </lineage>
</organism>
<dbReference type="InterPro" id="IPR018306">
    <property type="entry name" value="Phage_T5_Orf172_DNA-bd"/>
</dbReference>
<protein>
    <recommendedName>
        <fullName evidence="1">Bacteriophage T5 Orf172 DNA-binding domain-containing protein</fullName>
    </recommendedName>
</protein>
<dbReference type="OrthoDB" id="7596912at2"/>
<evidence type="ECO:0000259" key="1">
    <source>
        <dbReference type="SMART" id="SM00974"/>
    </source>
</evidence>
<dbReference type="EMBL" id="QFYQ01000002">
    <property type="protein sequence ID" value="RAK51612.1"/>
    <property type="molecule type" value="Genomic_DNA"/>
</dbReference>
<sequence length="153" mass="16893">MIYVIRDSLSGYVKIGYAADPWRRLAKIQSDTPGEVRLVVSEEGDEEREAELHQQFAHCRTRGEWFAPDAALEAYIAASATPEKPAAVRESQAFWNGLTDAQVARATGFRKPYVSEVRRGLQRATPPKAIIFQRATGVSAIKLVFGDLADEAA</sequence>
<dbReference type="Pfam" id="PF13455">
    <property type="entry name" value="MUG113"/>
    <property type="match status" value="1"/>
</dbReference>
<proteinExistence type="predicted"/>
<accession>A0A328AAB1</accession>
<dbReference type="AlphaFoldDB" id="A0A328AAB1"/>
<dbReference type="Proteomes" id="UP000249254">
    <property type="component" value="Unassembled WGS sequence"/>
</dbReference>
<dbReference type="RefSeq" id="WP_111530174.1">
    <property type="nucleotide sequence ID" value="NZ_QFYQ01000002.1"/>
</dbReference>